<organism evidence="6 7">
    <name type="scientific">Asticcacaulis endophyticus</name>
    <dbReference type="NCBI Taxonomy" id="1395890"/>
    <lineage>
        <taxon>Bacteria</taxon>
        <taxon>Pseudomonadati</taxon>
        <taxon>Pseudomonadota</taxon>
        <taxon>Alphaproteobacteria</taxon>
        <taxon>Caulobacterales</taxon>
        <taxon>Caulobacteraceae</taxon>
        <taxon>Asticcacaulis</taxon>
    </lineage>
</organism>
<dbReference type="PANTHER" id="PTHR11360">
    <property type="entry name" value="MONOCARBOXYLATE TRANSPORTER"/>
    <property type="match status" value="1"/>
</dbReference>
<feature type="transmembrane region" description="Helical" evidence="4">
    <location>
        <begin position="55"/>
        <end position="76"/>
    </location>
</feature>
<proteinExistence type="predicted"/>
<feature type="transmembrane region" description="Helical" evidence="4">
    <location>
        <begin position="88"/>
        <end position="107"/>
    </location>
</feature>
<feature type="transmembrane region" description="Helical" evidence="4">
    <location>
        <begin position="113"/>
        <end position="133"/>
    </location>
</feature>
<keyword evidence="2 4" id="KW-1133">Transmembrane helix</keyword>
<evidence type="ECO:0000313" key="6">
    <source>
        <dbReference type="EMBL" id="GGZ44593.1"/>
    </source>
</evidence>
<dbReference type="GO" id="GO:0022857">
    <property type="term" value="F:transmembrane transporter activity"/>
    <property type="evidence" value="ECO:0007669"/>
    <property type="project" value="InterPro"/>
</dbReference>
<feature type="transmembrane region" description="Helical" evidence="4">
    <location>
        <begin position="145"/>
        <end position="174"/>
    </location>
</feature>
<evidence type="ECO:0000256" key="1">
    <source>
        <dbReference type="ARBA" id="ARBA00022692"/>
    </source>
</evidence>
<reference evidence="6" key="1">
    <citation type="journal article" date="2014" name="Int. J. Syst. Evol. Microbiol.">
        <title>Complete genome sequence of Corynebacterium casei LMG S-19264T (=DSM 44701T), isolated from a smear-ripened cheese.</title>
        <authorList>
            <consortium name="US DOE Joint Genome Institute (JGI-PGF)"/>
            <person name="Walter F."/>
            <person name="Albersmeier A."/>
            <person name="Kalinowski J."/>
            <person name="Ruckert C."/>
        </authorList>
    </citation>
    <scope>NUCLEOTIDE SEQUENCE</scope>
    <source>
        <strain evidence="6">KCTC 32296</strain>
    </source>
</reference>
<dbReference type="EMBL" id="BMZB01000007">
    <property type="protein sequence ID" value="GGZ44593.1"/>
    <property type="molecule type" value="Genomic_DNA"/>
</dbReference>
<evidence type="ECO:0000256" key="4">
    <source>
        <dbReference type="SAM" id="Phobius"/>
    </source>
</evidence>
<feature type="domain" description="Major facilitator superfamily (MFS) profile" evidence="5">
    <location>
        <begin position="20"/>
        <end position="408"/>
    </location>
</feature>
<dbReference type="SUPFAM" id="SSF103473">
    <property type="entry name" value="MFS general substrate transporter"/>
    <property type="match status" value="1"/>
</dbReference>
<dbReference type="Gene3D" id="1.20.1250.20">
    <property type="entry name" value="MFS general substrate transporter like domains"/>
    <property type="match status" value="2"/>
</dbReference>
<dbReference type="Pfam" id="PF07690">
    <property type="entry name" value="MFS_1"/>
    <property type="match status" value="1"/>
</dbReference>
<accession>A0A918UY47</accession>
<gene>
    <name evidence="6" type="ORF">GCM10011273_34220</name>
</gene>
<feature type="transmembrane region" description="Helical" evidence="4">
    <location>
        <begin position="230"/>
        <end position="256"/>
    </location>
</feature>
<comment type="caution">
    <text evidence="6">The sequence shown here is derived from an EMBL/GenBank/DDBJ whole genome shotgun (WGS) entry which is preliminary data.</text>
</comment>
<dbReference type="InterPro" id="IPR050327">
    <property type="entry name" value="Proton-linked_MCT"/>
</dbReference>
<evidence type="ECO:0000256" key="2">
    <source>
        <dbReference type="ARBA" id="ARBA00022989"/>
    </source>
</evidence>
<feature type="transmembrane region" description="Helical" evidence="4">
    <location>
        <begin position="180"/>
        <end position="199"/>
    </location>
</feature>
<keyword evidence="7" id="KW-1185">Reference proteome</keyword>
<evidence type="ECO:0000256" key="3">
    <source>
        <dbReference type="ARBA" id="ARBA00023136"/>
    </source>
</evidence>
<dbReference type="PANTHER" id="PTHR11360:SF284">
    <property type="entry name" value="EG:103B4.3 PROTEIN-RELATED"/>
    <property type="match status" value="1"/>
</dbReference>
<keyword evidence="1 4" id="KW-0812">Transmembrane</keyword>
<keyword evidence="3 4" id="KW-0472">Membrane</keyword>
<sequence>MAADAPAEAASDLGRTQKKVLLAATIGAFVSPTPALLTVYGIVMVPIAQEFGWPRAQVAGVLSIAALLSAITLIPLGWLLDRIGPRRIVLFGITTFAAAMAAFSLAPPQVGPYYALFITTVFFGTFTTPIIYSRAIAGWFEKGRGAALGFSAGIGNGAGATLIPILAGVLLTYYGWRVTYQGVALLVFALGFPIVLTCLRDPPLRPQMSKDAPVPVDGLTFSEAMKTRTFWLLAIAVGLCAACLTAMFTQIVPVAMSRGLTLTQGVMVITVFSMTCALWQWAMGFLLDRIKGAWILAPFYVLAAAGLLLLQYGEGTPMLILAGILMGLGLGAEYSALPLLVSRYFGLRSYGRIVLTIYSAIAIVRGIVPLMMNLQFDATQSYGLALHVIQAILIVAALSLFALPARSSLLTATELSSRDK</sequence>
<feature type="transmembrane region" description="Helical" evidence="4">
    <location>
        <begin position="262"/>
        <end position="281"/>
    </location>
</feature>
<reference evidence="6" key="2">
    <citation type="submission" date="2020-09" db="EMBL/GenBank/DDBJ databases">
        <authorList>
            <person name="Sun Q."/>
            <person name="Kim S."/>
        </authorList>
    </citation>
    <scope>NUCLEOTIDE SEQUENCE</scope>
    <source>
        <strain evidence="6">KCTC 32296</strain>
    </source>
</reference>
<feature type="transmembrane region" description="Helical" evidence="4">
    <location>
        <begin position="293"/>
        <end position="312"/>
    </location>
</feature>
<feature type="transmembrane region" description="Helical" evidence="4">
    <location>
        <begin position="318"/>
        <end position="341"/>
    </location>
</feature>
<dbReference type="InterPro" id="IPR036259">
    <property type="entry name" value="MFS_trans_sf"/>
</dbReference>
<dbReference type="InterPro" id="IPR011701">
    <property type="entry name" value="MFS"/>
</dbReference>
<protein>
    <submittedName>
        <fullName evidence="6">MFS transporter</fullName>
    </submittedName>
</protein>
<evidence type="ECO:0000259" key="5">
    <source>
        <dbReference type="PROSITE" id="PS50850"/>
    </source>
</evidence>
<evidence type="ECO:0000313" key="7">
    <source>
        <dbReference type="Proteomes" id="UP000662572"/>
    </source>
</evidence>
<feature type="transmembrane region" description="Helical" evidence="4">
    <location>
        <begin position="384"/>
        <end position="403"/>
    </location>
</feature>
<dbReference type="InterPro" id="IPR020846">
    <property type="entry name" value="MFS_dom"/>
</dbReference>
<dbReference type="AlphaFoldDB" id="A0A918UY47"/>
<feature type="transmembrane region" description="Helical" evidence="4">
    <location>
        <begin position="20"/>
        <end position="43"/>
    </location>
</feature>
<dbReference type="PROSITE" id="PS50850">
    <property type="entry name" value="MFS"/>
    <property type="match status" value="1"/>
</dbReference>
<name>A0A918UY47_9CAUL</name>
<dbReference type="Proteomes" id="UP000662572">
    <property type="component" value="Unassembled WGS sequence"/>
</dbReference>
<feature type="transmembrane region" description="Helical" evidence="4">
    <location>
        <begin position="353"/>
        <end position="372"/>
    </location>
</feature>